<gene>
    <name evidence="14" type="ORF">RUM44_007626</name>
</gene>
<keyword evidence="10 13" id="KW-0472">Membrane</keyword>
<evidence type="ECO:0000256" key="11">
    <source>
        <dbReference type="ARBA" id="ARBA00023157"/>
    </source>
</evidence>
<evidence type="ECO:0000256" key="4">
    <source>
        <dbReference type="ARBA" id="ARBA00022614"/>
    </source>
</evidence>
<keyword evidence="4" id="KW-0433">Leucine-rich repeat</keyword>
<evidence type="ECO:0000256" key="13">
    <source>
        <dbReference type="SAM" id="Phobius"/>
    </source>
</evidence>
<evidence type="ECO:0000256" key="5">
    <source>
        <dbReference type="ARBA" id="ARBA00022692"/>
    </source>
</evidence>
<dbReference type="Gene3D" id="3.80.10.10">
    <property type="entry name" value="Ribonuclease Inhibitor"/>
    <property type="match status" value="2"/>
</dbReference>
<dbReference type="InterPro" id="IPR051432">
    <property type="entry name" value="KCNMA1_auxiliary"/>
</dbReference>
<dbReference type="InterPro" id="IPR032675">
    <property type="entry name" value="LRR_dom_sf"/>
</dbReference>
<keyword evidence="9" id="KW-0406">Ion transport</keyword>
<sequence>MPVVPLTHVCSDDLVSDGMSVPKEEWTMRGLLIVFCGFVFSEFCSGRAFDGLFSSRNTEVKSKRCTYMRTHGMLAVDCYALGLTHIPSVLRSNIEVLDVTYNRIREILNNSFINYPSLRILYLSDNSISYIESGAFDPLEDLEVLDLTLNSMHFIPDSLSSLPVLRKLMLGSNPFLDVVFSKMLPSIQYLSLSNCKLKKFPDFTFLPGLLQLNMSDNQIQTIDLHQVAPMCRLQLLDLRGNPKLYSQEHCRCQVLVTWIKRRQGDNFKLFPEFDSICKNTTEGRNIVLDRELCFDNETNLLLEEGDMIASSCESEVMKYGSGPLRLRGSVAWTVIAIAVCASVLVLFSGLYCFRRRHQARQSARDNAPAHGKGWRT</sequence>
<comment type="caution">
    <text evidence="14">The sequence shown here is derived from an EMBL/GenBank/DDBJ whole genome shotgun (WGS) entry which is preliminary data.</text>
</comment>
<comment type="subcellular location">
    <subcellularLocation>
        <location evidence="1">Cell membrane</location>
        <topology evidence="1">Single-pass membrane protein</topology>
    </subcellularLocation>
</comment>
<dbReference type="InterPro" id="IPR003591">
    <property type="entry name" value="Leu-rich_rpt_typical-subtyp"/>
</dbReference>
<evidence type="ECO:0000256" key="8">
    <source>
        <dbReference type="ARBA" id="ARBA00022989"/>
    </source>
</evidence>
<dbReference type="PANTHER" id="PTHR46473">
    <property type="entry name" value="GH08155P"/>
    <property type="match status" value="1"/>
</dbReference>
<feature type="transmembrane region" description="Helical" evidence="13">
    <location>
        <begin position="330"/>
        <end position="353"/>
    </location>
</feature>
<organism evidence="14 15">
    <name type="scientific">Polyplax serrata</name>
    <name type="common">Common mouse louse</name>
    <dbReference type="NCBI Taxonomy" id="468196"/>
    <lineage>
        <taxon>Eukaryota</taxon>
        <taxon>Metazoa</taxon>
        <taxon>Ecdysozoa</taxon>
        <taxon>Arthropoda</taxon>
        <taxon>Hexapoda</taxon>
        <taxon>Insecta</taxon>
        <taxon>Pterygota</taxon>
        <taxon>Neoptera</taxon>
        <taxon>Paraneoptera</taxon>
        <taxon>Psocodea</taxon>
        <taxon>Troctomorpha</taxon>
        <taxon>Phthiraptera</taxon>
        <taxon>Anoplura</taxon>
        <taxon>Polyplacidae</taxon>
        <taxon>Polyplax</taxon>
    </lineage>
</organism>
<evidence type="ECO:0000313" key="14">
    <source>
        <dbReference type="EMBL" id="KAK6637212.1"/>
    </source>
</evidence>
<keyword evidence="3" id="KW-1003">Cell membrane</keyword>
<keyword evidence="2" id="KW-0813">Transport</keyword>
<dbReference type="Pfam" id="PF13855">
    <property type="entry name" value="LRR_8"/>
    <property type="match status" value="2"/>
</dbReference>
<dbReference type="SMART" id="SM00369">
    <property type="entry name" value="LRR_TYP"/>
    <property type="match status" value="4"/>
</dbReference>
<evidence type="ECO:0000256" key="10">
    <source>
        <dbReference type="ARBA" id="ARBA00023136"/>
    </source>
</evidence>
<keyword evidence="5 13" id="KW-0812">Transmembrane</keyword>
<keyword evidence="15" id="KW-1185">Reference proteome</keyword>
<dbReference type="InterPro" id="IPR001611">
    <property type="entry name" value="Leu-rich_rpt"/>
</dbReference>
<evidence type="ECO:0000256" key="2">
    <source>
        <dbReference type="ARBA" id="ARBA00022448"/>
    </source>
</evidence>
<keyword evidence="7" id="KW-0677">Repeat</keyword>
<dbReference type="EMBL" id="JAWJWF010000002">
    <property type="protein sequence ID" value="KAK6637212.1"/>
    <property type="molecule type" value="Genomic_DNA"/>
</dbReference>
<evidence type="ECO:0000256" key="7">
    <source>
        <dbReference type="ARBA" id="ARBA00022737"/>
    </source>
</evidence>
<evidence type="ECO:0000256" key="9">
    <source>
        <dbReference type="ARBA" id="ARBA00023065"/>
    </source>
</evidence>
<keyword evidence="11" id="KW-1015">Disulfide bond</keyword>
<dbReference type="PANTHER" id="PTHR46473:SF10">
    <property type="entry name" value="LD45603P-RELATED"/>
    <property type="match status" value="1"/>
</dbReference>
<evidence type="ECO:0000256" key="12">
    <source>
        <dbReference type="ARBA" id="ARBA00023303"/>
    </source>
</evidence>
<keyword evidence="8 13" id="KW-1133">Transmembrane helix</keyword>
<keyword evidence="12" id="KW-0407">Ion channel</keyword>
<keyword evidence="6" id="KW-0732">Signal</keyword>
<reference evidence="14 15" key="1">
    <citation type="submission" date="2023-09" db="EMBL/GenBank/DDBJ databases">
        <title>Genomes of two closely related lineages of the louse Polyplax serrata with different host specificities.</title>
        <authorList>
            <person name="Martinu J."/>
            <person name="Tarabai H."/>
            <person name="Stefka J."/>
            <person name="Hypsa V."/>
        </authorList>
    </citation>
    <scope>NUCLEOTIDE SEQUENCE [LARGE SCALE GENOMIC DNA]</scope>
    <source>
        <strain evidence="14">98ZLc_SE</strain>
    </source>
</reference>
<dbReference type="SUPFAM" id="SSF52058">
    <property type="entry name" value="L domain-like"/>
    <property type="match status" value="1"/>
</dbReference>
<evidence type="ECO:0000256" key="6">
    <source>
        <dbReference type="ARBA" id="ARBA00022729"/>
    </source>
</evidence>
<evidence type="ECO:0000313" key="15">
    <source>
        <dbReference type="Proteomes" id="UP001359485"/>
    </source>
</evidence>
<evidence type="ECO:0000256" key="1">
    <source>
        <dbReference type="ARBA" id="ARBA00004162"/>
    </source>
</evidence>
<proteinExistence type="predicted"/>
<evidence type="ECO:0000256" key="3">
    <source>
        <dbReference type="ARBA" id="ARBA00022475"/>
    </source>
</evidence>
<protein>
    <submittedName>
        <fullName evidence="14">Uncharacterized protein</fullName>
    </submittedName>
</protein>
<accession>A0ABR1B728</accession>
<dbReference type="Proteomes" id="UP001359485">
    <property type="component" value="Unassembled WGS sequence"/>
</dbReference>
<dbReference type="PROSITE" id="PS51450">
    <property type="entry name" value="LRR"/>
    <property type="match status" value="2"/>
</dbReference>
<name>A0ABR1B728_POLSC</name>